<dbReference type="SUPFAM" id="SSF47413">
    <property type="entry name" value="lambda repressor-like DNA-binding domains"/>
    <property type="match status" value="1"/>
</dbReference>
<accession>A0A845BHJ7</accession>
<evidence type="ECO:0000313" key="3">
    <source>
        <dbReference type="Proteomes" id="UP000460715"/>
    </source>
</evidence>
<comment type="caution">
    <text evidence="2">The sequence shown here is derived from an EMBL/GenBank/DDBJ whole genome shotgun (WGS) entry which is preliminary data.</text>
</comment>
<name>A0A845BHJ7_9PROT</name>
<evidence type="ECO:0000313" key="2">
    <source>
        <dbReference type="EMBL" id="MXP65616.1"/>
    </source>
</evidence>
<dbReference type="Pfam" id="PF13443">
    <property type="entry name" value="HTH_26"/>
    <property type="match status" value="1"/>
</dbReference>
<proteinExistence type="predicted"/>
<dbReference type="EMBL" id="SNVJ01000024">
    <property type="protein sequence ID" value="MXP65616.1"/>
    <property type="molecule type" value="Genomic_DNA"/>
</dbReference>
<keyword evidence="3" id="KW-1185">Reference proteome</keyword>
<dbReference type="InterPro" id="IPR010982">
    <property type="entry name" value="Lambda_DNA-bd_dom_sf"/>
</dbReference>
<gene>
    <name evidence="2" type="ORF">E0493_19900</name>
</gene>
<dbReference type="SMART" id="SM00530">
    <property type="entry name" value="HTH_XRE"/>
    <property type="match status" value="1"/>
</dbReference>
<reference evidence="2 3" key="1">
    <citation type="submission" date="2019-03" db="EMBL/GenBank/DDBJ databases">
        <title>Roseomonas sp. a novel Roseomonas species isolated from Sea whip Gorgonian.</title>
        <authorList>
            <person name="Li F."/>
            <person name="Pan X."/>
            <person name="Huang S."/>
            <person name="Li Z."/>
            <person name="Meng B."/>
        </authorList>
    </citation>
    <scope>NUCLEOTIDE SEQUENCE [LARGE SCALE GENOMIC DNA]</scope>
    <source>
        <strain evidence="2 3">M0104</strain>
    </source>
</reference>
<feature type="domain" description="HTH cro/C1-type" evidence="1">
    <location>
        <begin position="5"/>
        <end position="67"/>
    </location>
</feature>
<dbReference type="AlphaFoldDB" id="A0A845BHJ7"/>
<organism evidence="2 3">
    <name type="scientific">Teichococcus coralli</name>
    <dbReference type="NCBI Taxonomy" id="2545983"/>
    <lineage>
        <taxon>Bacteria</taxon>
        <taxon>Pseudomonadati</taxon>
        <taxon>Pseudomonadota</taxon>
        <taxon>Alphaproteobacteria</taxon>
        <taxon>Acetobacterales</taxon>
        <taxon>Roseomonadaceae</taxon>
        <taxon>Roseomonas</taxon>
    </lineage>
</organism>
<dbReference type="OrthoDB" id="9805309at2"/>
<evidence type="ECO:0000259" key="1">
    <source>
        <dbReference type="SMART" id="SM00530"/>
    </source>
</evidence>
<dbReference type="Gene3D" id="1.10.260.40">
    <property type="entry name" value="lambda repressor-like DNA-binding domains"/>
    <property type="match status" value="1"/>
</dbReference>
<dbReference type="InterPro" id="IPR001387">
    <property type="entry name" value="Cro/C1-type_HTH"/>
</dbReference>
<dbReference type="GO" id="GO:0003677">
    <property type="term" value="F:DNA binding"/>
    <property type="evidence" value="ECO:0007669"/>
    <property type="project" value="InterPro"/>
</dbReference>
<dbReference type="Proteomes" id="UP000460715">
    <property type="component" value="Unassembled WGS sequence"/>
</dbReference>
<protein>
    <submittedName>
        <fullName evidence="2">XRE family transcriptional regulator</fullName>
    </submittedName>
</protein>
<sequence length="81" mass="8793">MIRVRLREVMRACSERTGRRMTYEVLSAQTGISVATLQSIGSRPGYNATLSMIEKICLACGCTPGDLLELDVALSDAANRT</sequence>